<dbReference type="PIRSF" id="PIRSF038123">
    <property type="entry name" value="PTI6"/>
    <property type="match status" value="1"/>
</dbReference>
<comment type="subcellular location">
    <subcellularLocation>
        <location evidence="1">Nucleus</location>
    </subcellularLocation>
</comment>
<dbReference type="InterPro" id="IPR036955">
    <property type="entry name" value="AP2/ERF_dom_sf"/>
</dbReference>
<organism evidence="10 11">
    <name type="scientific">Solanum verrucosum</name>
    <dbReference type="NCBI Taxonomy" id="315347"/>
    <lineage>
        <taxon>Eukaryota</taxon>
        <taxon>Viridiplantae</taxon>
        <taxon>Streptophyta</taxon>
        <taxon>Embryophyta</taxon>
        <taxon>Tracheophyta</taxon>
        <taxon>Spermatophyta</taxon>
        <taxon>Magnoliopsida</taxon>
        <taxon>eudicotyledons</taxon>
        <taxon>Gunneridae</taxon>
        <taxon>Pentapetalae</taxon>
        <taxon>asterids</taxon>
        <taxon>lamiids</taxon>
        <taxon>Solanales</taxon>
        <taxon>Solanaceae</taxon>
        <taxon>Solanoideae</taxon>
        <taxon>Solaneae</taxon>
        <taxon>Solanum</taxon>
    </lineage>
</organism>
<evidence type="ECO:0000256" key="4">
    <source>
        <dbReference type="ARBA" id="ARBA00023125"/>
    </source>
</evidence>
<keyword evidence="5" id="KW-0010">Activator</keyword>
<dbReference type="InterPro" id="IPR050913">
    <property type="entry name" value="AP2/ERF_ERF"/>
</dbReference>
<dbReference type="PANTHER" id="PTHR31194:SF166">
    <property type="entry name" value="PATHOGENESIS-RELATED GENES TRANSCRIPTIONAL ACTIVATOR PTI6"/>
    <property type="match status" value="1"/>
</dbReference>
<keyword evidence="3" id="KW-0805">Transcription regulation</keyword>
<keyword evidence="2" id="KW-0611">Plant defense</keyword>
<protein>
    <recommendedName>
        <fullName evidence="9">AP2/ERF domain-containing protein</fullName>
    </recommendedName>
</protein>
<feature type="region of interest" description="Disordered" evidence="8">
    <location>
        <begin position="75"/>
        <end position="96"/>
    </location>
</feature>
<keyword evidence="6" id="KW-0804">Transcription</keyword>
<evidence type="ECO:0000256" key="6">
    <source>
        <dbReference type="ARBA" id="ARBA00023163"/>
    </source>
</evidence>
<name>A0AAF0R960_SOLVR</name>
<feature type="domain" description="AP2/ERF" evidence="9">
    <location>
        <begin position="97"/>
        <end position="154"/>
    </location>
</feature>
<keyword evidence="11" id="KW-1185">Reference proteome</keyword>
<dbReference type="GO" id="GO:0005634">
    <property type="term" value="C:nucleus"/>
    <property type="evidence" value="ECO:0007669"/>
    <property type="project" value="UniProtKB-SubCell"/>
</dbReference>
<sequence length="244" mass="27367">MTENSVPLIKFTQHIVTTNKHVFSEHSEKSNSEVQRVVRIILTDADATDSSDDEGRNTVRRVKRHVTEINLMPSSKSIGDRKRRSVSPDSVVTSRKKFRGVRQRPWGRWAAEIRDPNRGKRVWLGTYDTPEEAAIVYDKAAVKLKGPDAVTNFPVSTTAEVTVTVTESVADGGDKSENDVALSPTSVLCNDDFAPFDNLGFCEVDAFGFDVDSLFRLPDFAMTEKYYGEEFGEFDFDDFALEAR</sequence>
<proteinExistence type="predicted"/>
<dbReference type="Proteomes" id="UP001234989">
    <property type="component" value="Chromosome 6"/>
</dbReference>
<evidence type="ECO:0000256" key="8">
    <source>
        <dbReference type="SAM" id="MobiDB-lite"/>
    </source>
</evidence>
<dbReference type="AlphaFoldDB" id="A0AAF0R960"/>
<dbReference type="EMBL" id="CP133617">
    <property type="protein sequence ID" value="WMV36047.1"/>
    <property type="molecule type" value="Genomic_DNA"/>
</dbReference>
<dbReference type="CDD" id="cd00018">
    <property type="entry name" value="AP2"/>
    <property type="match status" value="1"/>
</dbReference>
<keyword evidence="4" id="KW-0238">DNA-binding</keyword>
<dbReference type="SMART" id="SM00380">
    <property type="entry name" value="AP2"/>
    <property type="match status" value="1"/>
</dbReference>
<dbReference type="GO" id="GO:0006952">
    <property type="term" value="P:defense response"/>
    <property type="evidence" value="ECO:0007669"/>
    <property type="project" value="UniProtKB-KW"/>
</dbReference>
<dbReference type="Pfam" id="PF00847">
    <property type="entry name" value="AP2"/>
    <property type="match status" value="1"/>
</dbReference>
<dbReference type="Gene3D" id="3.30.730.10">
    <property type="entry name" value="AP2/ERF domain"/>
    <property type="match status" value="1"/>
</dbReference>
<dbReference type="PRINTS" id="PR00367">
    <property type="entry name" value="ETHRSPELEMNT"/>
</dbReference>
<evidence type="ECO:0000313" key="11">
    <source>
        <dbReference type="Proteomes" id="UP001234989"/>
    </source>
</evidence>
<evidence type="ECO:0000256" key="5">
    <source>
        <dbReference type="ARBA" id="ARBA00023159"/>
    </source>
</evidence>
<evidence type="ECO:0000256" key="2">
    <source>
        <dbReference type="ARBA" id="ARBA00022821"/>
    </source>
</evidence>
<reference evidence="10" key="1">
    <citation type="submission" date="2023-08" db="EMBL/GenBank/DDBJ databases">
        <title>A de novo genome assembly of Solanum verrucosum Schlechtendal, a Mexican diploid species geographically isolated from the other diploid A-genome species in potato relatives.</title>
        <authorList>
            <person name="Hosaka K."/>
        </authorList>
    </citation>
    <scope>NUCLEOTIDE SEQUENCE</scope>
    <source>
        <tissue evidence="10">Young leaves</tissue>
    </source>
</reference>
<dbReference type="FunFam" id="3.30.730.10:FF:000001">
    <property type="entry name" value="Ethylene-responsive transcription factor 2"/>
    <property type="match status" value="1"/>
</dbReference>
<evidence type="ECO:0000313" key="10">
    <source>
        <dbReference type="EMBL" id="WMV36047.1"/>
    </source>
</evidence>
<dbReference type="GO" id="GO:0003700">
    <property type="term" value="F:DNA-binding transcription factor activity"/>
    <property type="evidence" value="ECO:0007669"/>
    <property type="project" value="InterPro"/>
</dbReference>
<dbReference type="InterPro" id="IPR001471">
    <property type="entry name" value="AP2/ERF_dom"/>
</dbReference>
<gene>
    <name evidence="10" type="ORF">MTR67_029432</name>
</gene>
<dbReference type="InterPro" id="IPR016177">
    <property type="entry name" value="DNA-bd_dom_sf"/>
</dbReference>
<evidence type="ECO:0000256" key="1">
    <source>
        <dbReference type="ARBA" id="ARBA00004123"/>
    </source>
</evidence>
<dbReference type="PANTHER" id="PTHR31194">
    <property type="entry name" value="SHN SHINE , DNA BINDING / TRANSCRIPTION FACTOR"/>
    <property type="match status" value="1"/>
</dbReference>
<accession>A0AAF0R960</accession>
<dbReference type="SUPFAM" id="SSF54171">
    <property type="entry name" value="DNA-binding domain"/>
    <property type="match status" value="1"/>
</dbReference>
<keyword evidence="7" id="KW-0539">Nucleus</keyword>
<evidence type="ECO:0000256" key="7">
    <source>
        <dbReference type="ARBA" id="ARBA00023242"/>
    </source>
</evidence>
<evidence type="ECO:0000259" key="9">
    <source>
        <dbReference type="PROSITE" id="PS51032"/>
    </source>
</evidence>
<dbReference type="GO" id="GO:0003677">
    <property type="term" value="F:DNA binding"/>
    <property type="evidence" value="ECO:0007669"/>
    <property type="project" value="UniProtKB-KW"/>
</dbReference>
<dbReference type="PROSITE" id="PS51032">
    <property type="entry name" value="AP2_ERF"/>
    <property type="match status" value="1"/>
</dbReference>
<evidence type="ECO:0000256" key="3">
    <source>
        <dbReference type="ARBA" id="ARBA00023015"/>
    </source>
</evidence>